<sequence length="44" mass="5033">MASASDGAGLKYLCRKEERNGTGGRLLHWRSFTIFASDFNRKRK</sequence>
<dbReference type="STRING" id="203275.BFO_1781"/>
<gene>
    <name evidence="1" type="ordered locus">BFO_1781</name>
</gene>
<evidence type="ECO:0000313" key="2">
    <source>
        <dbReference type="Proteomes" id="UP000005436"/>
    </source>
</evidence>
<dbReference type="HOGENOM" id="CLU_3223133_0_0_10"/>
<reference evidence="2" key="1">
    <citation type="submission" date="2011-12" db="EMBL/GenBank/DDBJ databases">
        <title>Complete sequence of Tannerella forsythia ATCC 43037.</title>
        <authorList>
            <person name="Dewhirst F."/>
            <person name="Tanner A."/>
            <person name="Izard J."/>
            <person name="Brinkac L."/>
            <person name="Durkin A.S."/>
            <person name="Hostetler J."/>
            <person name="Shetty J."/>
            <person name="Torralba M."/>
            <person name="Gill S."/>
            <person name="Nelson K."/>
        </authorList>
    </citation>
    <scope>NUCLEOTIDE SEQUENCE [LARGE SCALE GENOMIC DNA]</scope>
    <source>
        <strain evidence="2">ATCC 43037 / JCM 10827 / CCUG 33226 / KCTC 5666 / FDC 338</strain>
    </source>
</reference>
<proteinExistence type="predicted"/>
<organism evidence="1 2">
    <name type="scientific">Tannerella forsythia (strain ATCC 43037 / JCM 10827 / CCUG 21028 A / KCTC 5666 / FDC 338)</name>
    <name type="common">Bacteroides forsythus</name>
    <dbReference type="NCBI Taxonomy" id="203275"/>
    <lineage>
        <taxon>Bacteria</taxon>
        <taxon>Pseudomonadati</taxon>
        <taxon>Bacteroidota</taxon>
        <taxon>Bacteroidia</taxon>
        <taxon>Bacteroidales</taxon>
        <taxon>Tannerellaceae</taxon>
        <taxon>Tannerella</taxon>
    </lineage>
</organism>
<evidence type="ECO:0000313" key="1">
    <source>
        <dbReference type="EMBL" id="AEW21566.1"/>
    </source>
</evidence>
<dbReference type="Proteomes" id="UP000005436">
    <property type="component" value="Chromosome"/>
</dbReference>
<keyword evidence="2" id="KW-1185">Reference proteome</keyword>
<dbReference type="EMBL" id="CP003191">
    <property type="protein sequence ID" value="AEW21566.1"/>
    <property type="molecule type" value="Genomic_DNA"/>
</dbReference>
<dbReference type="KEGG" id="tfo:BFO_1781"/>
<protein>
    <submittedName>
        <fullName evidence="1">Uncharacterized protein</fullName>
    </submittedName>
</protein>
<name>G8UNL0_TANFA</name>
<dbReference type="AlphaFoldDB" id="G8UNL0"/>
<accession>G8UNL0</accession>
<dbReference type="PATRIC" id="fig|203275.8.peg.1613"/>